<organism evidence="3 4">
    <name type="scientific">Paraglomus occultum</name>
    <dbReference type="NCBI Taxonomy" id="144539"/>
    <lineage>
        <taxon>Eukaryota</taxon>
        <taxon>Fungi</taxon>
        <taxon>Fungi incertae sedis</taxon>
        <taxon>Mucoromycota</taxon>
        <taxon>Glomeromycotina</taxon>
        <taxon>Glomeromycetes</taxon>
        <taxon>Paraglomerales</taxon>
        <taxon>Paraglomeraceae</taxon>
        <taxon>Paraglomus</taxon>
    </lineage>
</organism>
<protein>
    <submittedName>
        <fullName evidence="3">10208_t:CDS:1</fullName>
    </submittedName>
</protein>
<sequence>MITGLLIWRVAVRGHRLIAKDPMGEMGILRPRPLEGFLLLSMFHVAGRLLYSVCLLSDFLPNYAIKEFFHDVTFTISLAGIGIYLIGLIYTIPRSYTFQRRLNSYTITPNDHQRFVWIPRPAVVDTFGFLILLGPVVSLNTFAILTGVYYDRNDAATAEKWLTVHYLAWSFFCWILILGLLYVGKQLTTIIVRHIEETKDSGTASDSKVRSLALGLKKLRYVLNLVLSTLLFFAIVSLLFALFRQYILTHNIMLSYFIATCWVFIVPIVTVIVITVLAIEINEKERVRVHILRQSSLAGTVEGEPMARTGAYKSKDRKGFQRSGSISFTKAEELSTIGSGGSIAVGVGEVDADDVESVVASPVLLATHTNTIPGVESSKYNDQQDGSNLGDIALQPLSNSYTPNYKRTTRY</sequence>
<dbReference type="EMBL" id="CAJVPJ010001899">
    <property type="protein sequence ID" value="CAG8607252.1"/>
    <property type="molecule type" value="Genomic_DNA"/>
</dbReference>
<feature type="region of interest" description="Disordered" evidence="1">
    <location>
        <begin position="374"/>
        <end position="411"/>
    </location>
</feature>
<gene>
    <name evidence="3" type="ORF">POCULU_LOCUS7770</name>
</gene>
<dbReference type="OrthoDB" id="2131431at2759"/>
<evidence type="ECO:0000313" key="4">
    <source>
        <dbReference type="Proteomes" id="UP000789572"/>
    </source>
</evidence>
<feature type="transmembrane region" description="Helical" evidence="2">
    <location>
        <begin position="127"/>
        <end position="150"/>
    </location>
</feature>
<feature type="transmembrane region" description="Helical" evidence="2">
    <location>
        <begin position="72"/>
        <end position="92"/>
    </location>
</feature>
<feature type="compositionally biased region" description="Polar residues" evidence="1">
    <location>
        <begin position="374"/>
        <end position="387"/>
    </location>
</feature>
<reference evidence="3" key="1">
    <citation type="submission" date="2021-06" db="EMBL/GenBank/DDBJ databases">
        <authorList>
            <person name="Kallberg Y."/>
            <person name="Tangrot J."/>
            <person name="Rosling A."/>
        </authorList>
    </citation>
    <scope>NUCLEOTIDE SEQUENCE</scope>
    <source>
        <strain evidence="3">IA702</strain>
    </source>
</reference>
<evidence type="ECO:0000256" key="2">
    <source>
        <dbReference type="SAM" id="Phobius"/>
    </source>
</evidence>
<evidence type="ECO:0000256" key="1">
    <source>
        <dbReference type="SAM" id="MobiDB-lite"/>
    </source>
</evidence>
<feature type="compositionally biased region" description="Polar residues" evidence="1">
    <location>
        <begin position="396"/>
        <end position="411"/>
    </location>
</feature>
<feature type="transmembrane region" description="Helical" evidence="2">
    <location>
        <begin position="221"/>
        <end position="243"/>
    </location>
</feature>
<keyword evidence="4" id="KW-1185">Reference proteome</keyword>
<name>A0A9N9CKY0_9GLOM</name>
<proteinExistence type="predicted"/>
<accession>A0A9N9CKY0</accession>
<feature type="transmembrane region" description="Helical" evidence="2">
    <location>
        <begin position="255"/>
        <end position="279"/>
    </location>
</feature>
<evidence type="ECO:0000313" key="3">
    <source>
        <dbReference type="EMBL" id="CAG8607252.1"/>
    </source>
</evidence>
<dbReference type="Proteomes" id="UP000789572">
    <property type="component" value="Unassembled WGS sequence"/>
</dbReference>
<keyword evidence="2" id="KW-0472">Membrane</keyword>
<feature type="transmembrane region" description="Helical" evidence="2">
    <location>
        <begin position="36"/>
        <end position="60"/>
    </location>
</feature>
<keyword evidence="2" id="KW-1133">Transmembrane helix</keyword>
<dbReference type="AlphaFoldDB" id="A0A9N9CKY0"/>
<keyword evidence="2" id="KW-0812">Transmembrane</keyword>
<comment type="caution">
    <text evidence="3">The sequence shown here is derived from an EMBL/GenBank/DDBJ whole genome shotgun (WGS) entry which is preliminary data.</text>
</comment>
<feature type="transmembrane region" description="Helical" evidence="2">
    <location>
        <begin position="162"/>
        <end position="183"/>
    </location>
</feature>